<dbReference type="GO" id="GO:0070403">
    <property type="term" value="F:NAD+ binding"/>
    <property type="evidence" value="ECO:0007669"/>
    <property type="project" value="InterPro"/>
</dbReference>
<keyword evidence="4" id="KW-0520">NAD</keyword>
<evidence type="ECO:0000313" key="9">
    <source>
        <dbReference type="EMBL" id="TIB17344.1"/>
    </source>
</evidence>
<dbReference type="EMBL" id="SPOF01000001">
    <property type="protein sequence ID" value="TIB17344.1"/>
    <property type="molecule type" value="Genomic_DNA"/>
</dbReference>
<accession>A0A4T0ID04</accession>
<sequence length="763" mass="83960">MPPKRPAGLGAASKAKKNKQDESKNEDTSVQVQPTAAQDDEDGDNWADLVELWEKCSNSLQSGEPASSAPLLRGVLHETSRLGNMHGSDLSGFLTENDNGQKYQVPLSHFRLILASAMLELGILIAASSHLGAGKSLAATGEPKTGTPFFSRAYSVAQTIEDSAFSKDSEIVAGRAAAEYLKERLESEPEDDADDELKHESKEQILTIAKESLVKGDMGSRSSSLLLSIGSLLSTLEEEIIDLNSPSTAVVAFTSALKAAENTQAKFESLVGKARVLVSRGSYVMDKIFDEEDTFGDEDVEEYIKAVKNELREAISSLEDAQNMTDDIDVGEEEAEELTSLHKEAMIVLANLLPEGKEQEELFNKAGVEDDEDFRGDPRECILQEHIAQLYHNLFVMTSILRNGKKLQIPSIPKPKKSSNQKEYTHDQAVELVASFLTQDIARGKTAILSGAGASVESGIRSYRGKEGHYELHKKYRPIFYHEFIEDSDQGRLFRQRYWARSFFGYIPVQNAKPNRVHYSVAALQYMNLVDKLVTQNVDRLHHRATPESLNPDSRILELHGTLNFAVVPSHPNHPKKLRSDLQAELAALNPSWAEFADSQAKLKQNPDGDVELPSGLTYETFKVPPPDGLEGDRGAFYKPDVVFFGETLSPHQKEESIKAIEDADRVLVVGSSLATYSAFRLIKQAIESKKQVLMLNVGPSRADDYDITKIELPAADVLQGAVKLLASKLPHDDMLSKLSSSGVNISIEDIGPMPDPEATEAK</sequence>
<protein>
    <recommendedName>
        <fullName evidence="8">Deacetylase sirtuin-type domain-containing protein</fullName>
    </recommendedName>
</protein>
<keyword evidence="6" id="KW-0175">Coiled coil</keyword>
<organism evidence="9 10">
    <name type="scientific">Wallemia ichthyophaga</name>
    <dbReference type="NCBI Taxonomy" id="245174"/>
    <lineage>
        <taxon>Eukaryota</taxon>
        <taxon>Fungi</taxon>
        <taxon>Dikarya</taxon>
        <taxon>Basidiomycota</taxon>
        <taxon>Wallemiomycotina</taxon>
        <taxon>Wallemiomycetes</taxon>
        <taxon>Wallemiales</taxon>
        <taxon>Wallemiaceae</taxon>
        <taxon>Wallemia</taxon>
    </lineage>
</organism>
<name>A0A4T0ID04_WALIC</name>
<dbReference type="AlphaFoldDB" id="A0A4T0ID04"/>
<evidence type="ECO:0000256" key="3">
    <source>
        <dbReference type="ARBA" id="ARBA00022679"/>
    </source>
</evidence>
<dbReference type="InterPro" id="IPR026591">
    <property type="entry name" value="Sirtuin_cat_small_dom_sf"/>
</dbReference>
<dbReference type="InterPro" id="IPR029035">
    <property type="entry name" value="DHS-like_NAD/FAD-binding_dom"/>
</dbReference>
<dbReference type="SUPFAM" id="SSF52467">
    <property type="entry name" value="DHS-like NAD/FAD-binding domain"/>
    <property type="match status" value="1"/>
</dbReference>
<feature type="region of interest" description="Disordered" evidence="7">
    <location>
        <begin position="1"/>
        <end position="44"/>
    </location>
</feature>
<evidence type="ECO:0000256" key="1">
    <source>
        <dbReference type="ARBA" id="ARBA00004173"/>
    </source>
</evidence>
<evidence type="ECO:0000256" key="6">
    <source>
        <dbReference type="SAM" id="Coils"/>
    </source>
</evidence>
<dbReference type="PANTHER" id="PTHR11085">
    <property type="entry name" value="NAD-DEPENDENT PROTEIN DEACYLASE SIRTUIN-5, MITOCHONDRIAL-RELATED"/>
    <property type="match status" value="1"/>
</dbReference>
<dbReference type="Gene3D" id="3.30.1600.10">
    <property type="entry name" value="SIR2/SIRT2 'Small Domain"/>
    <property type="match status" value="1"/>
</dbReference>
<gene>
    <name evidence="9" type="ORF">E3P90_00152</name>
</gene>
<evidence type="ECO:0000259" key="8">
    <source>
        <dbReference type="PROSITE" id="PS50305"/>
    </source>
</evidence>
<dbReference type="InterPro" id="IPR003000">
    <property type="entry name" value="Sirtuin"/>
</dbReference>
<feature type="coiled-coil region" evidence="6">
    <location>
        <begin position="304"/>
        <end position="341"/>
    </location>
</feature>
<evidence type="ECO:0000256" key="7">
    <source>
        <dbReference type="SAM" id="MobiDB-lite"/>
    </source>
</evidence>
<proteinExistence type="inferred from homology"/>
<dbReference type="GO" id="GO:0017136">
    <property type="term" value="F:histone deacetylase activity, NAD-dependent"/>
    <property type="evidence" value="ECO:0007669"/>
    <property type="project" value="TreeGrafter"/>
</dbReference>
<dbReference type="GO" id="GO:0005739">
    <property type="term" value="C:mitochondrion"/>
    <property type="evidence" value="ECO:0007669"/>
    <property type="project" value="UniProtKB-SubCell"/>
</dbReference>
<dbReference type="Proteomes" id="UP000306954">
    <property type="component" value="Unassembled WGS sequence"/>
</dbReference>
<evidence type="ECO:0000256" key="5">
    <source>
        <dbReference type="PROSITE-ProRule" id="PRU00236"/>
    </source>
</evidence>
<dbReference type="InterPro" id="IPR026590">
    <property type="entry name" value="Ssirtuin_cat_dom"/>
</dbReference>
<dbReference type="Pfam" id="PF02146">
    <property type="entry name" value="SIR2"/>
    <property type="match status" value="1"/>
</dbReference>
<dbReference type="PROSITE" id="PS50305">
    <property type="entry name" value="SIRTUIN"/>
    <property type="match status" value="1"/>
</dbReference>
<dbReference type="Gene3D" id="3.40.50.1220">
    <property type="entry name" value="TPP-binding domain"/>
    <property type="match status" value="1"/>
</dbReference>
<comment type="caution">
    <text evidence="5">Lacks conserved residue(s) required for the propagation of feature annotation.</text>
</comment>
<dbReference type="PANTHER" id="PTHR11085:SF10">
    <property type="entry name" value="NAD-DEPENDENT PROTEIN DEACYLASE SIRTUIN-5, MITOCHONDRIAL-RELATED"/>
    <property type="match status" value="1"/>
</dbReference>
<keyword evidence="3" id="KW-0808">Transferase</keyword>
<evidence type="ECO:0000256" key="2">
    <source>
        <dbReference type="ARBA" id="ARBA00006924"/>
    </source>
</evidence>
<reference evidence="9 10" key="1">
    <citation type="submission" date="2019-03" db="EMBL/GenBank/DDBJ databases">
        <title>Sequencing 23 genomes of Wallemia ichthyophaga.</title>
        <authorList>
            <person name="Gostincar C."/>
        </authorList>
    </citation>
    <scope>NUCLEOTIDE SEQUENCE [LARGE SCALE GENOMIC DNA]</scope>
    <source>
        <strain evidence="9 10">EXF-8621</strain>
    </source>
</reference>
<dbReference type="InterPro" id="IPR050134">
    <property type="entry name" value="NAD-dep_sirtuin_deacylases"/>
</dbReference>
<feature type="domain" description="Deacetylase sirtuin-type" evidence="8">
    <location>
        <begin position="423"/>
        <end position="729"/>
    </location>
</feature>
<feature type="compositionally biased region" description="Basic and acidic residues" evidence="7">
    <location>
        <begin position="18"/>
        <end position="27"/>
    </location>
</feature>
<comment type="subcellular location">
    <subcellularLocation>
        <location evidence="1">Mitochondrion</location>
    </subcellularLocation>
</comment>
<comment type="similarity">
    <text evidence="2">Belongs to the sirtuin family. Class I subfamily.</text>
</comment>
<comment type="caution">
    <text evidence="9">The sequence shown here is derived from an EMBL/GenBank/DDBJ whole genome shotgun (WGS) entry which is preliminary data.</text>
</comment>
<evidence type="ECO:0000313" key="10">
    <source>
        <dbReference type="Proteomes" id="UP000306954"/>
    </source>
</evidence>
<evidence type="ECO:0000256" key="4">
    <source>
        <dbReference type="ARBA" id="ARBA00023027"/>
    </source>
</evidence>